<keyword evidence="3" id="KW-0862">Zinc</keyword>
<evidence type="ECO:0000256" key="5">
    <source>
        <dbReference type="PROSITE-ProRule" id="PRU00309"/>
    </source>
</evidence>
<evidence type="ECO:0000256" key="2">
    <source>
        <dbReference type="ARBA" id="ARBA00022771"/>
    </source>
</evidence>
<feature type="compositionally biased region" description="Low complexity" evidence="6">
    <location>
        <begin position="117"/>
        <end position="130"/>
    </location>
</feature>
<dbReference type="Pfam" id="PF21787">
    <property type="entry name" value="TNP-like_RNaseH_N"/>
    <property type="match status" value="1"/>
</dbReference>
<dbReference type="InterPro" id="IPR048366">
    <property type="entry name" value="TNP-like_GBD"/>
</dbReference>
<dbReference type="Proteomes" id="UP001374579">
    <property type="component" value="Unassembled WGS sequence"/>
</dbReference>
<dbReference type="InterPro" id="IPR048365">
    <property type="entry name" value="TNP-like_RNaseH_N"/>
</dbReference>
<organism evidence="8 9">
    <name type="scientific">Littorina saxatilis</name>
    <dbReference type="NCBI Taxonomy" id="31220"/>
    <lineage>
        <taxon>Eukaryota</taxon>
        <taxon>Metazoa</taxon>
        <taxon>Spiralia</taxon>
        <taxon>Lophotrochozoa</taxon>
        <taxon>Mollusca</taxon>
        <taxon>Gastropoda</taxon>
        <taxon>Caenogastropoda</taxon>
        <taxon>Littorinimorpha</taxon>
        <taxon>Littorinoidea</taxon>
        <taxon>Littorinidae</taxon>
        <taxon>Littorina</taxon>
    </lineage>
</organism>
<feature type="region of interest" description="Disordered" evidence="6">
    <location>
        <begin position="839"/>
        <end position="864"/>
    </location>
</feature>
<keyword evidence="1" id="KW-0479">Metal-binding</keyword>
<evidence type="ECO:0000256" key="4">
    <source>
        <dbReference type="ARBA" id="ARBA00023125"/>
    </source>
</evidence>
<keyword evidence="4 5" id="KW-0238">DNA-binding</keyword>
<feature type="domain" description="THAP-type" evidence="7">
    <location>
        <begin position="1"/>
        <end position="92"/>
    </location>
</feature>
<comment type="caution">
    <text evidence="8">The sequence shown here is derived from an EMBL/GenBank/DDBJ whole genome shotgun (WGS) entry which is preliminary data.</text>
</comment>
<keyword evidence="2 5" id="KW-0863">Zinc-finger</keyword>
<keyword evidence="9" id="KW-1185">Reference proteome</keyword>
<dbReference type="InterPro" id="IPR006612">
    <property type="entry name" value="THAP_Znf"/>
</dbReference>
<dbReference type="Pfam" id="PF05485">
    <property type="entry name" value="THAP"/>
    <property type="match status" value="1"/>
</dbReference>
<dbReference type="GO" id="GO:0003677">
    <property type="term" value="F:DNA binding"/>
    <property type="evidence" value="ECO:0007669"/>
    <property type="project" value="UniProtKB-UniRule"/>
</dbReference>
<dbReference type="AlphaFoldDB" id="A0AAN9BCG9"/>
<dbReference type="PROSITE" id="PS50950">
    <property type="entry name" value="ZF_THAP"/>
    <property type="match status" value="1"/>
</dbReference>
<sequence length="864" mass="99043">MGGANCAVPTCPAKNSRHKGLSFHRIPRMGVSDPWRRQVLAKIDRVDRTFLEQSKQHHAKLWVCSRHYKPECFKTGPKGKRKLIEGSLPTENMPLKSVVTPQPPERPPPKNRDSAGPNVPETDVPVPDVPAMNLTLNDLRRDLKRLPQPWTLLSNQKDTVSVAVIEDYVLKLCVHVDVNLSANVRVLGMPVPHLNQNMESVCLSQYLSSLSALKLCQGVTDPQLQQFSKPPQENAVSKHFLHTSLMCPETKPFVNSCVRSSSCSLLSEQDVCTHCQKTKTELTKKKERAEKAEKKPLHKFAPLHNASQKKLKLALLELRKRETIKKIQTQLEQDSVAVQPDIHSKLKDVLTVNEELIQDNLTKLFWEEQNKAFKAKGKSMKWHPMMLRLAIYIHSKSAAVYRSLRDTGVLKLPGESTLRDYSNYIHPEGGFNPEVVAEIKAAADKLKENERFVVLLHDEMSVKEDLVWDSKSGELVGFVNLNQWTWEMGTNTVASHVLVFFVVGVNSNLKYSMGYFGTRTATSDQMYPLFWQAIALLELTCKLKVIASTSDKASPNQRLYQLHGQAHQVCYKTLNFYAPTRHIYFFSDVPHLIKTIRNNLFRSSPHKTMLLWNNGKELLWAHIRRVYDEDRHMELVRRHKLTNEHVNLTSHSLMNVKLAAQVLSKSVGSILQGQGYEECHETAKLILFVNRFFDCLNSRSFEEAARKRVDDLKPYTNRNDPRFAFLANFLTFLNNWKENVNNRPGPFTKAQRARMFLSHQTFKGLEMTIRSFTEVAVYLLDNGVKFVLSNRFCQDPLEAHFGRHRGLGQRSDNPSIHTFGYQENKLRLQRGLAMRFQPKGNVEKRKREEIPVEISDSPLKKLKR</sequence>
<dbReference type="EMBL" id="JBAMIC010000010">
    <property type="protein sequence ID" value="KAK7102084.1"/>
    <property type="molecule type" value="Genomic_DNA"/>
</dbReference>
<protein>
    <recommendedName>
        <fullName evidence="7">THAP-type domain-containing protein</fullName>
    </recommendedName>
</protein>
<evidence type="ECO:0000256" key="6">
    <source>
        <dbReference type="SAM" id="MobiDB-lite"/>
    </source>
</evidence>
<gene>
    <name evidence="8" type="ORF">V1264_020365</name>
</gene>
<reference evidence="8 9" key="1">
    <citation type="submission" date="2024-02" db="EMBL/GenBank/DDBJ databases">
        <title>Chromosome-scale genome assembly of the rough periwinkle Littorina saxatilis.</title>
        <authorList>
            <person name="De Jode A."/>
            <person name="Faria R."/>
            <person name="Formenti G."/>
            <person name="Sims Y."/>
            <person name="Smith T.P."/>
            <person name="Tracey A."/>
            <person name="Wood J.M.D."/>
            <person name="Zagrodzka Z.B."/>
            <person name="Johannesson K."/>
            <person name="Butlin R.K."/>
            <person name="Leder E.H."/>
        </authorList>
    </citation>
    <scope>NUCLEOTIDE SEQUENCE [LARGE SCALE GENOMIC DNA]</scope>
    <source>
        <strain evidence="8">Snail1</strain>
        <tissue evidence="8">Muscle</tissue>
    </source>
</reference>
<evidence type="ECO:0000256" key="3">
    <source>
        <dbReference type="ARBA" id="ARBA00022833"/>
    </source>
</evidence>
<accession>A0AAN9BCG9</accession>
<evidence type="ECO:0000259" key="7">
    <source>
        <dbReference type="PROSITE" id="PS50950"/>
    </source>
</evidence>
<evidence type="ECO:0000313" key="8">
    <source>
        <dbReference type="EMBL" id="KAK7102084.1"/>
    </source>
</evidence>
<evidence type="ECO:0000256" key="1">
    <source>
        <dbReference type="ARBA" id="ARBA00022723"/>
    </source>
</evidence>
<evidence type="ECO:0000313" key="9">
    <source>
        <dbReference type="Proteomes" id="UP001374579"/>
    </source>
</evidence>
<dbReference type="SMART" id="SM00980">
    <property type="entry name" value="THAP"/>
    <property type="match status" value="1"/>
</dbReference>
<feature type="compositionally biased region" description="Basic and acidic residues" evidence="6">
    <location>
        <begin position="841"/>
        <end position="850"/>
    </location>
</feature>
<name>A0AAN9BCG9_9CAEN</name>
<dbReference type="Pfam" id="PF21788">
    <property type="entry name" value="TNP-like_GBD"/>
    <property type="match status" value="1"/>
</dbReference>
<dbReference type="SUPFAM" id="SSF57716">
    <property type="entry name" value="Glucocorticoid receptor-like (DNA-binding domain)"/>
    <property type="match status" value="1"/>
</dbReference>
<feature type="region of interest" description="Disordered" evidence="6">
    <location>
        <begin position="77"/>
        <end position="130"/>
    </location>
</feature>
<proteinExistence type="predicted"/>
<dbReference type="GO" id="GO:0008270">
    <property type="term" value="F:zinc ion binding"/>
    <property type="evidence" value="ECO:0007669"/>
    <property type="project" value="UniProtKB-KW"/>
</dbReference>